<dbReference type="PANTHER" id="PTHR30471">
    <property type="entry name" value="DNA REPAIR PROTEIN RADC"/>
    <property type="match status" value="1"/>
</dbReference>
<evidence type="ECO:0000259" key="2">
    <source>
        <dbReference type="Pfam" id="PF04002"/>
    </source>
</evidence>
<dbReference type="GO" id="GO:0008237">
    <property type="term" value="F:metallopeptidase activity"/>
    <property type="evidence" value="ECO:0007669"/>
    <property type="project" value="UniProtKB-KW"/>
</dbReference>
<protein>
    <submittedName>
        <fullName evidence="3">DNA repair protein RadC</fullName>
    </submittedName>
</protein>
<proteinExistence type="predicted"/>
<dbReference type="InterPro" id="IPR001405">
    <property type="entry name" value="UPF0758"/>
</dbReference>
<accession>W1EX38</accession>
<keyword evidence="1" id="KW-0482">Metalloprotease</keyword>
<comment type="caution">
    <text evidence="3">The sequence shown here is derived from an EMBL/GenBank/DDBJ whole genome shotgun (WGS) entry which is preliminary data.</text>
</comment>
<evidence type="ECO:0000256" key="1">
    <source>
        <dbReference type="ARBA" id="ARBA00023049"/>
    </source>
</evidence>
<dbReference type="PANTHER" id="PTHR30471:SF3">
    <property type="entry name" value="UPF0758 PROTEIN YEES-RELATED"/>
    <property type="match status" value="1"/>
</dbReference>
<dbReference type="Proteomes" id="UP000019199">
    <property type="component" value="Unassembled WGS sequence"/>
</dbReference>
<evidence type="ECO:0000313" key="4">
    <source>
        <dbReference type="Proteomes" id="UP000019199"/>
    </source>
</evidence>
<keyword evidence="1" id="KW-0378">Hydrolase</keyword>
<sequence length="48" mass="5535">MVIFLDSQHRVITHSRLFSGTLNHVEVHPREIIREAIKIKRLGADPCT</sequence>
<name>W1EX38_ECOLX</name>
<dbReference type="InterPro" id="IPR025657">
    <property type="entry name" value="RadC_JAB"/>
</dbReference>
<organism evidence="3 4">
    <name type="scientific">Escherichia coli ISC7</name>
    <dbReference type="NCBI Taxonomy" id="1432555"/>
    <lineage>
        <taxon>Bacteria</taxon>
        <taxon>Pseudomonadati</taxon>
        <taxon>Pseudomonadota</taxon>
        <taxon>Gammaproteobacteria</taxon>
        <taxon>Enterobacterales</taxon>
        <taxon>Enterobacteriaceae</taxon>
        <taxon>Escherichia</taxon>
    </lineage>
</organism>
<dbReference type="AlphaFoldDB" id="W1EX38"/>
<keyword evidence="1" id="KW-0645">Protease</keyword>
<feature type="domain" description="RadC-like JAB" evidence="2">
    <location>
        <begin position="1"/>
        <end position="38"/>
    </location>
</feature>
<dbReference type="Pfam" id="PF04002">
    <property type="entry name" value="RadC"/>
    <property type="match status" value="1"/>
</dbReference>
<evidence type="ECO:0000313" key="3">
    <source>
        <dbReference type="EMBL" id="CDL26666.1"/>
    </source>
</evidence>
<dbReference type="EMBL" id="CBWN010000065">
    <property type="protein sequence ID" value="CDL26666.1"/>
    <property type="molecule type" value="Genomic_DNA"/>
</dbReference>
<reference evidence="3 4" key="1">
    <citation type="submission" date="2013-10" db="EMBL/GenBank/DDBJ databases">
        <title>Antibiotic resistance diversity of beta-lactamase producers in the General Hospital Vienna.</title>
        <authorList>
            <person name="Barisic I."/>
            <person name="Mitteregger D."/>
            <person name="Hirschl A.M."/>
            <person name="Noehammer C."/>
            <person name="Wiesinger-Mayr H."/>
        </authorList>
    </citation>
    <scope>NUCLEOTIDE SEQUENCE [LARGE SCALE GENOMIC DNA]</scope>
    <source>
        <strain evidence="3 4">ISC7</strain>
    </source>
</reference>
<dbReference type="Gene3D" id="3.40.140.10">
    <property type="entry name" value="Cytidine Deaminase, domain 2"/>
    <property type="match status" value="1"/>
</dbReference>